<name>A0ABR0AMM7_9CRUS</name>
<sequence length="104" mass="11882">MSRFENILGIEIRHRQLDYETTPLTNKSRIPRCPVVQYIRKEKKTTFLNDTHKTSVLVEDQAPTELACGGCLLQSLGYDRRRPTRSSAETNVNASNNCAQPPYE</sequence>
<protein>
    <submittedName>
        <fullName evidence="2">Uncharacterized protein</fullName>
    </submittedName>
</protein>
<keyword evidence="3" id="KW-1185">Reference proteome</keyword>
<accession>A0ABR0AMM7</accession>
<evidence type="ECO:0000313" key="3">
    <source>
        <dbReference type="Proteomes" id="UP001234178"/>
    </source>
</evidence>
<feature type="region of interest" description="Disordered" evidence="1">
    <location>
        <begin position="82"/>
        <end position="104"/>
    </location>
</feature>
<proteinExistence type="predicted"/>
<dbReference type="Proteomes" id="UP001234178">
    <property type="component" value="Unassembled WGS sequence"/>
</dbReference>
<reference evidence="2 3" key="1">
    <citation type="journal article" date="2023" name="Nucleic Acids Res.">
        <title>The hologenome of Daphnia magna reveals possible DNA methylation and microbiome-mediated evolution of the host genome.</title>
        <authorList>
            <person name="Chaturvedi A."/>
            <person name="Li X."/>
            <person name="Dhandapani V."/>
            <person name="Marshall H."/>
            <person name="Kissane S."/>
            <person name="Cuenca-Cambronero M."/>
            <person name="Asole G."/>
            <person name="Calvet F."/>
            <person name="Ruiz-Romero M."/>
            <person name="Marangio P."/>
            <person name="Guigo R."/>
            <person name="Rago D."/>
            <person name="Mirbahai L."/>
            <person name="Eastwood N."/>
            <person name="Colbourne J.K."/>
            <person name="Zhou J."/>
            <person name="Mallon E."/>
            <person name="Orsini L."/>
        </authorList>
    </citation>
    <scope>NUCLEOTIDE SEQUENCE [LARGE SCALE GENOMIC DNA]</scope>
    <source>
        <strain evidence="2">LRV0_1</strain>
    </source>
</reference>
<feature type="compositionally biased region" description="Polar residues" evidence="1">
    <location>
        <begin position="85"/>
        <end position="104"/>
    </location>
</feature>
<evidence type="ECO:0000256" key="1">
    <source>
        <dbReference type="SAM" id="MobiDB-lite"/>
    </source>
</evidence>
<evidence type="ECO:0000313" key="2">
    <source>
        <dbReference type="EMBL" id="KAK4026362.1"/>
    </source>
</evidence>
<gene>
    <name evidence="2" type="ORF">OUZ56_015365</name>
</gene>
<comment type="caution">
    <text evidence="2">The sequence shown here is derived from an EMBL/GenBank/DDBJ whole genome shotgun (WGS) entry which is preliminary data.</text>
</comment>
<organism evidence="2 3">
    <name type="scientific">Daphnia magna</name>
    <dbReference type="NCBI Taxonomy" id="35525"/>
    <lineage>
        <taxon>Eukaryota</taxon>
        <taxon>Metazoa</taxon>
        <taxon>Ecdysozoa</taxon>
        <taxon>Arthropoda</taxon>
        <taxon>Crustacea</taxon>
        <taxon>Branchiopoda</taxon>
        <taxon>Diplostraca</taxon>
        <taxon>Cladocera</taxon>
        <taxon>Anomopoda</taxon>
        <taxon>Daphniidae</taxon>
        <taxon>Daphnia</taxon>
    </lineage>
</organism>
<dbReference type="EMBL" id="JAOYFB010000038">
    <property type="protein sequence ID" value="KAK4026362.1"/>
    <property type="molecule type" value="Genomic_DNA"/>
</dbReference>